<gene>
    <name evidence="1" type="ORF">TIRI35C_1323</name>
</gene>
<dbReference type="AlphaFoldDB" id="A0A7G2D7A6"/>
<dbReference type="EMBL" id="LR881183">
    <property type="protein sequence ID" value="CAD5244477.1"/>
    <property type="molecule type" value="Genomic_DNA"/>
</dbReference>
<sequence>MRAAVPILIILLLLPAVSAWNTTIKVHERSYYLINDLNINVSSPCQQWIFLTLIGPEESRTVSFLTSGKEEISLENLSPEILVLGWKNVTVIVEARCPLNVSIQPIYYPDVCGEEYYLPSWRYRIVRMPLKREGAAYEIQSPLEIEAIYFGSNRVYVNGTEVTELPLRAIMTTENGSMAVEPLPPTVASGGTLWPGFSRQETLQ</sequence>
<dbReference type="KEGG" id="tcq:TIRI35C_1323"/>
<dbReference type="GeneID" id="58919064"/>
<proteinExistence type="predicted"/>
<evidence type="ECO:0000313" key="2">
    <source>
        <dbReference type="Proteomes" id="UP000516304"/>
    </source>
</evidence>
<dbReference type="RefSeq" id="WP_188202231.1">
    <property type="nucleotide sequence ID" value="NZ_LR881183.1"/>
</dbReference>
<dbReference type="Proteomes" id="UP000516304">
    <property type="component" value="Chromosome TIRI35C"/>
</dbReference>
<accession>A0A7G2D7A6</accession>
<keyword evidence="2" id="KW-1185">Reference proteome</keyword>
<reference evidence="1 2" key="1">
    <citation type="submission" date="2020-09" db="EMBL/GenBank/DDBJ databases">
        <authorList>
            <person name="Courtine D."/>
        </authorList>
    </citation>
    <scope>NUCLEOTIDE SEQUENCE [LARGE SCALE GENOMIC DNA]</scope>
    <source>
        <strain evidence="1 2">IRI35c</strain>
    </source>
</reference>
<evidence type="ECO:0000313" key="1">
    <source>
        <dbReference type="EMBL" id="CAD5244477.1"/>
    </source>
</evidence>
<protein>
    <submittedName>
        <fullName evidence="1">Uncharacterized protein</fullName>
    </submittedName>
</protein>
<organism evidence="1 2">
    <name type="scientific">Thermococcus camini</name>
    <dbReference type="NCBI Taxonomy" id="2016373"/>
    <lineage>
        <taxon>Archaea</taxon>
        <taxon>Methanobacteriati</taxon>
        <taxon>Methanobacteriota</taxon>
        <taxon>Thermococci</taxon>
        <taxon>Thermococcales</taxon>
        <taxon>Thermococcaceae</taxon>
        <taxon>Thermococcus</taxon>
    </lineage>
</organism>
<name>A0A7G2D7A6_9EURY</name>